<keyword evidence="4" id="KW-1185">Reference proteome</keyword>
<dbReference type="WBParaSite" id="HPBE_0001451001-mRNA-1">
    <property type="protein sequence ID" value="HPBE_0001451001-mRNA-1"/>
    <property type="gene ID" value="HPBE_0001451001"/>
</dbReference>
<evidence type="ECO:0000313" key="4">
    <source>
        <dbReference type="Proteomes" id="UP000050761"/>
    </source>
</evidence>
<reference evidence="5" key="2">
    <citation type="submission" date="2019-09" db="UniProtKB">
        <authorList>
            <consortium name="WormBaseParasite"/>
        </authorList>
    </citation>
    <scope>IDENTIFICATION</scope>
</reference>
<dbReference type="EMBL" id="UZAH01028394">
    <property type="protein sequence ID" value="VDO99862.1"/>
    <property type="molecule type" value="Genomic_DNA"/>
</dbReference>
<evidence type="ECO:0000313" key="5">
    <source>
        <dbReference type="WBParaSite" id="HPBE_0001451001-mRNA-1"/>
    </source>
</evidence>
<dbReference type="Proteomes" id="UP000050761">
    <property type="component" value="Unassembled WGS sequence"/>
</dbReference>
<proteinExistence type="predicted"/>
<accession>A0A183G0A5</accession>
<accession>A0A3P8DUJ4</accession>
<feature type="region of interest" description="Disordered" evidence="1">
    <location>
        <begin position="236"/>
        <end position="262"/>
    </location>
</feature>
<sequence>MLGLVLVSYKLLFSAITIGRLGTYCAEEVAPHLVTFIRPACFSLRNIRDNAEKESAFRGICYMINLNPSGVINDFVFLCDAIASWTSPKPELKEMFSRNPDACCIMPVIHSLSRDARSTTSVACLLKTGLGLLLRERRTTGFPGFVAKHRRLLRRLDTIITGFSDYCSCPSDDTKDEIVFSDEKKLNLDGPDGSHCYWRDLRKGGGRFPWRVVLMNSGVGGGNCCEYGATGGAPTNADDAGAAKEVDAPPETVSPPDSLGRDPVGGARAYDGGHAGFTGTGTALATLFT</sequence>
<evidence type="ECO:0000256" key="2">
    <source>
        <dbReference type="SAM" id="SignalP"/>
    </source>
</evidence>
<protein>
    <submittedName>
        <fullName evidence="3 5">Uncharacterized protein</fullName>
    </submittedName>
</protein>
<evidence type="ECO:0000256" key="1">
    <source>
        <dbReference type="SAM" id="MobiDB-lite"/>
    </source>
</evidence>
<name>A0A183G0A5_HELPZ</name>
<dbReference type="InterPro" id="IPR016024">
    <property type="entry name" value="ARM-type_fold"/>
</dbReference>
<dbReference type="Gene3D" id="1.25.10.10">
    <property type="entry name" value="Leucine-rich Repeat Variant"/>
    <property type="match status" value="1"/>
</dbReference>
<organism evidence="4 5">
    <name type="scientific">Heligmosomoides polygyrus</name>
    <name type="common">Parasitic roundworm</name>
    <dbReference type="NCBI Taxonomy" id="6339"/>
    <lineage>
        <taxon>Eukaryota</taxon>
        <taxon>Metazoa</taxon>
        <taxon>Ecdysozoa</taxon>
        <taxon>Nematoda</taxon>
        <taxon>Chromadorea</taxon>
        <taxon>Rhabditida</taxon>
        <taxon>Rhabditina</taxon>
        <taxon>Rhabditomorpha</taxon>
        <taxon>Strongyloidea</taxon>
        <taxon>Heligmosomidae</taxon>
        <taxon>Heligmosomoides</taxon>
    </lineage>
</organism>
<feature type="chain" id="PRO_5044551763" evidence="2">
    <location>
        <begin position="20"/>
        <end position="289"/>
    </location>
</feature>
<dbReference type="InterPro" id="IPR011989">
    <property type="entry name" value="ARM-like"/>
</dbReference>
<dbReference type="SUPFAM" id="SSF48371">
    <property type="entry name" value="ARM repeat"/>
    <property type="match status" value="1"/>
</dbReference>
<feature type="signal peptide" evidence="2">
    <location>
        <begin position="1"/>
        <end position="19"/>
    </location>
</feature>
<reference evidence="3 4" key="1">
    <citation type="submission" date="2018-11" db="EMBL/GenBank/DDBJ databases">
        <authorList>
            <consortium name="Pathogen Informatics"/>
        </authorList>
    </citation>
    <scope>NUCLEOTIDE SEQUENCE [LARGE SCALE GENOMIC DNA]</scope>
</reference>
<dbReference type="AlphaFoldDB" id="A0A183G0A5"/>
<keyword evidence="2" id="KW-0732">Signal</keyword>
<evidence type="ECO:0000313" key="3">
    <source>
        <dbReference type="EMBL" id="VDO99862.1"/>
    </source>
</evidence>
<gene>
    <name evidence="3" type="ORF">HPBE_LOCUS14511</name>
</gene>
<dbReference type="OrthoDB" id="951172at2759"/>